<reference evidence="3" key="1">
    <citation type="submission" date="2008-01" db="EMBL/GenBank/DDBJ databases">
        <title>Complete sequence of plasmid1 pCAUL01 of Caulobacter sp. K31.</title>
        <authorList>
            <consortium name="US DOE Joint Genome Institute"/>
            <person name="Copeland A."/>
            <person name="Lucas S."/>
            <person name="Lapidus A."/>
            <person name="Barry K."/>
            <person name="Glavina del Rio T."/>
            <person name="Dalin E."/>
            <person name="Tice H."/>
            <person name="Pitluck S."/>
            <person name="Bruce D."/>
            <person name="Goodwin L."/>
            <person name="Thompson L.S."/>
            <person name="Brettin T."/>
            <person name="Detter J.C."/>
            <person name="Han C."/>
            <person name="Schmutz J."/>
            <person name="Larimer F."/>
            <person name="Land M."/>
            <person name="Hauser L."/>
            <person name="Kyrpides N."/>
            <person name="Kim E."/>
            <person name="Stephens C."/>
            <person name="Richardson P."/>
        </authorList>
    </citation>
    <scope>NUCLEOTIDE SEQUENCE [LARGE SCALE GENOMIC DNA]</scope>
    <source>
        <plasmid evidence="3">K31</plasmid>
        <plasmid evidence="3">pCAUL01</plasmid>
    </source>
</reference>
<dbReference type="SUPFAM" id="SSF47413">
    <property type="entry name" value="lambda repressor-like DNA-binding domains"/>
    <property type="match status" value="1"/>
</dbReference>
<gene>
    <name evidence="3" type="ordered locus">Caul_5236</name>
</gene>
<accession>B0T9I1</accession>
<dbReference type="Pfam" id="PF01381">
    <property type="entry name" value="HTH_3"/>
    <property type="match status" value="1"/>
</dbReference>
<dbReference type="KEGG" id="cak:Caul_5236"/>
<evidence type="ECO:0000313" key="3">
    <source>
        <dbReference type="EMBL" id="ABZ74356.1"/>
    </source>
</evidence>
<dbReference type="InterPro" id="IPR010982">
    <property type="entry name" value="Lambda_DNA-bd_dom_sf"/>
</dbReference>
<dbReference type="GO" id="GO:0003677">
    <property type="term" value="F:DNA binding"/>
    <property type="evidence" value="ECO:0007669"/>
    <property type="project" value="InterPro"/>
</dbReference>
<organism evidence="3">
    <name type="scientific">Caulobacter sp. (strain K31)</name>
    <dbReference type="NCBI Taxonomy" id="366602"/>
    <lineage>
        <taxon>Bacteria</taxon>
        <taxon>Pseudomonadati</taxon>
        <taxon>Pseudomonadota</taxon>
        <taxon>Alphaproteobacteria</taxon>
        <taxon>Caulobacterales</taxon>
        <taxon>Caulobacteraceae</taxon>
        <taxon>Caulobacter</taxon>
    </lineage>
</organism>
<dbReference type="HOGENOM" id="CLU_2057149_0_0_5"/>
<dbReference type="EMBL" id="CP000928">
    <property type="protein sequence ID" value="ABZ74356.1"/>
    <property type="molecule type" value="Genomic_DNA"/>
</dbReference>
<dbReference type="InterPro" id="IPR001387">
    <property type="entry name" value="Cro/C1-type_HTH"/>
</dbReference>
<geneLocation type="plasmid" evidence="3">
    <name>pCAUL01</name>
</geneLocation>
<name>B0T9I1_CAUSK</name>
<feature type="region of interest" description="Disordered" evidence="1">
    <location>
        <begin position="1"/>
        <end position="42"/>
    </location>
</feature>
<dbReference type="OrthoDB" id="9805856at2"/>
<dbReference type="CDD" id="cd00093">
    <property type="entry name" value="HTH_XRE"/>
    <property type="match status" value="1"/>
</dbReference>
<sequence>MTYNVKKPDVGNLDIPPLRATPAGGQNPSGLDGKVRQETPDGDWIRQWRARLNYSQAELAEELKVARQTVASWEKQGAIERSIHLALLALEMDPKLTLMVGRRETAGKRGGLKTDRGPP</sequence>
<dbReference type="AlphaFoldDB" id="B0T9I1"/>
<protein>
    <submittedName>
        <fullName evidence="3">Transcriptional regulator, XRE family</fullName>
    </submittedName>
</protein>
<feature type="domain" description="HTH cro/C1-type" evidence="2">
    <location>
        <begin position="45"/>
        <end position="75"/>
    </location>
</feature>
<evidence type="ECO:0000259" key="2">
    <source>
        <dbReference type="PROSITE" id="PS50943"/>
    </source>
</evidence>
<feature type="compositionally biased region" description="Basic and acidic residues" evidence="1">
    <location>
        <begin position="33"/>
        <end position="42"/>
    </location>
</feature>
<dbReference type="SMART" id="SM00530">
    <property type="entry name" value="HTH_XRE"/>
    <property type="match status" value="1"/>
</dbReference>
<dbReference type="PROSITE" id="PS50943">
    <property type="entry name" value="HTH_CROC1"/>
    <property type="match status" value="1"/>
</dbReference>
<keyword evidence="3" id="KW-0614">Plasmid</keyword>
<evidence type="ECO:0000256" key="1">
    <source>
        <dbReference type="SAM" id="MobiDB-lite"/>
    </source>
</evidence>
<proteinExistence type="predicted"/>
<dbReference type="Gene3D" id="1.10.260.40">
    <property type="entry name" value="lambda repressor-like DNA-binding domains"/>
    <property type="match status" value="1"/>
</dbReference>